<dbReference type="EMBL" id="CAGA01000013">
    <property type="protein sequence ID" value="CCE29282.1"/>
    <property type="molecule type" value="Genomic_DNA"/>
</dbReference>
<dbReference type="PANTHER" id="PTHR47332:SF2">
    <property type="entry name" value="SET-6"/>
    <property type="match status" value="1"/>
</dbReference>
<evidence type="ECO:0000313" key="2">
    <source>
        <dbReference type="EMBL" id="CCE29282.1"/>
    </source>
</evidence>
<dbReference type="Proteomes" id="UP000016801">
    <property type="component" value="Unassembled WGS sequence"/>
</dbReference>
<dbReference type="AlphaFoldDB" id="M1VVC5"/>
<dbReference type="STRING" id="1111077.M1VVC5"/>
<dbReference type="InterPro" id="IPR053185">
    <property type="entry name" value="SET_domain_protein"/>
</dbReference>
<dbReference type="CDD" id="cd20071">
    <property type="entry name" value="SET_SMYD"/>
    <property type="match status" value="1"/>
</dbReference>
<dbReference type="HOGENOM" id="CLU_037221_0_0_1"/>
<organism evidence="2 3">
    <name type="scientific">Claviceps purpurea (strain 20.1)</name>
    <name type="common">Ergot fungus</name>
    <name type="synonym">Sphacelia segetum</name>
    <dbReference type="NCBI Taxonomy" id="1111077"/>
    <lineage>
        <taxon>Eukaryota</taxon>
        <taxon>Fungi</taxon>
        <taxon>Dikarya</taxon>
        <taxon>Ascomycota</taxon>
        <taxon>Pezizomycotina</taxon>
        <taxon>Sordariomycetes</taxon>
        <taxon>Hypocreomycetidae</taxon>
        <taxon>Hypocreales</taxon>
        <taxon>Clavicipitaceae</taxon>
        <taxon>Claviceps</taxon>
    </lineage>
</organism>
<dbReference type="VEuPathDB" id="FungiDB:CPUR_02975"/>
<dbReference type="eggNOG" id="KOG2084">
    <property type="taxonomic scope" value="Eukaryota"/>
</dbReference>
<dbReference type="SMART" id="SM00317">
    <property type="entry name" value="SET"/>
    <property type="match status" value="1"/>
</dbReference>
<dbReference type="PANTHER" id="PTHR47332">
    <property type="entry name" value="SET DOMAIN-CONTAINING PROTEIN 5"/>
    <property type="match status" value="1"/>
</dbReference>
<dbReference type="PROSITE" id="PS50280">
    <property type="entry name" value="SET"/>
    <property type="match status" value="1"/>
</dbReference>
<feature type="domain" description="SET" evidence="1">
    <location>
        <begin position="7"/>
        <end position="152"/>
    </location>
</feature>
<dbReference type="InterPro" id="IPR046341">
    <property type="entry name" value="SET_dom_sf"/>
</dbReference>
<reference evidence="2 3" key="1">
    <citation type="journal article" date="2013" name="PLoS Genet.">
        <title>Plant-symbiotic fungi as chemical engineers: Multi-genome analysis of the Clavicipitaceae reveals dynamics of alkaloid loci.</title>
        <authorList>
            <person name="Schardl C.L."/>
            <person name="Young C.A."/>
            <person name="Hesse U."/>
            <person name="Amyotte S.G."/>
            <person name="Andreeva K."/>
            <person name="Calie P.J."/>
            <person name="Fleetwood D.J."/>
            <person name="Haws D.C."/>
            <person name="Moore N."/>
            <person name="Oeser B."/>
            <person name="Panaccione D.G."/>
            <person name="Schweri K.K."/>
            <person name="Voisey C.R."/>
            <person name="Farman M.L."/>
            <person name="Jaromczyk J.W."/>
            <person name="Roe B.A."/>
            <person name="O'Sullivan D.M."/>
            <person name="Scott B."/>
            <person name="Tudzynski P."/>
            <person name="An Z."/>
            <person name="Arnaoudova E.G."/>
            <person name="Bullock C.T."/>
            <person name="Charlton N.D."/>
            <person name="Chen L."/>
            <person name="Cox M."/>
            <person name="Dinkins R.D."/>
            <person name="Florea S."/>
            <person name="Glenn A.E."/>
            <person name="Gordon A."/>
            <person name="Gueldener U."/>
            <person name="Harris D.R."/>
            <person name="Hollin W."/>
            <person name="Jaromczyk J."/>
            <person name="Johnson R.D."/>
            <person name="Khan A.K."/>
            <person name="Leistner E."/>
            <person name="Leuchtmann A."/>
            <person name="Li C."/>
            <person name="Liu J."/>
            <person name="Liu J."/>
            <person name="Liu M."/>
            <person name="Mace W."/>
            <person name="Machado C."/>
            <person name="Nagabhyru P."/>
            <person name="Pan J."/>
            <person name="Schmid J."/>
            <person name="Sugawara K."/>
            <person name="Steiner U."/>
            <person name="Takach J.E."/>
            <person name="Tanaka E."/>
            <person name="Webb J.S."/>
            <person name="Wilson E.V."/>
            <person name="Wiseman J.L."/>
            <person name="Yoshida R."/>
            <person name="Zeng Z."/>
        </authorList>
    </citation>
    <scope>NUCLEOTIDE SEQUENCE [LARGE SCALE GENOMIC DNA]</scope>
    <source>
        <strain evidence="2 3">20.1</strain>
    </source>
</reference>
<keyword evidence="3" id="KW-1185">Reference proteome</keyword>
<sequence length="484" mass="54966">MENPANNSLYALQEVAGKGKGLIAIKTIPKGTQILSEPPLIKLPVAVALEHQRSSICHQLEALSDDQRDGFLSLSNIHPFNDAEEQYLGIFLTNALPVTDAQGTATISLEACRINHDCDNNALTNLNSEITQVMVHAIRDIDIGEEITISYVLCLLPRERRQKALKLSFEFTCLCRLCSLPDEQSQERDRKLEQIVSLEKLCVENFHIFPLQTLRFFEAQACLYCEIGREDRNLAHVFESAAALAIAYGDLARGRIFMQKARSTWTTIFGSGNESDALYGAFARDPSLHPRYGFSMEWKTALKEIPKGLEPDDFEDWLWKRGKPENLAKPKNPPRRRLFSGFADLAQRSGIDACGPAKERRACFLGEIVNVKFRDPLDLEIKDIHNQKITLHFYTQDRGREFRFQVGHTVAVLNATQYIFKFGPPGIRHEDPRMIKECQKTGWTTHKVDCKFLKDPDLRGLFHIKWDDVQDCVRFPLAVANGSY</sequence>
<name>M1VVC5_CLAP2</name>
<protein>
    <recommendedName>
        <fullName evidence="1">SET domain-containing protein</fullName>
    </recommendedName>
</protein>
<comment type="caution">
    <text evidence="2">The sequence shown here is derived from an EMBL/GenBank/DDBJ whole genome shotgun (WGS) entry which is preliminary data.</text>
</comment>
<proteinExistence type="predicted"/>
<dbReference type="OrthoDB" id="265717at2759"/>
<accession>M1VVC5</accession>
<gene>
    <name evidence="2" type="ORF">CPUR_02975</name>
</gene>
<evidence type="ECO:0000313" key="3">
    <source>
        <dbReference type="Proteomes" id="UP000016801"/>
    </source>
</evidence>
<dbReference type="Gene3D" id="2.170.270.10">
    <property type="entry name" value="SET domain"/>
    <property type="match status" value="1"/>
</dbReference>
<dbReference type="SUPFAM" id="SSF82199">
    <property type="entry name" value="SET domain"/>
    <property type="match status" value="1"/>
</dbReference>
<dbReference type="Pfam" id="PF00856">
    <property type="entry name" value="SET"/>
    <property type="match status" value="1"/>
</dbReference>
<dbReference type="InterPro" id="IPR001214">
    <property type="entry name" value="SET_dom"/>
</dbReference>
<evidence type="ECO:0000259" key="1">
    <source>
        <dbReference type="PROSITE" id="PS50280"/>
    </source>
</evidence>